<protein>
    <recommendedName>
        <fullName evidence="3">Aminoglycoside phosphotransferase domain-containing protein</fullName>
    </recommendedName>
</protein>
<name>A0A402ABJ7_9CHLR</name>
<dbReference type="InterPro" id="IPR011009">
    <property type="entry name" value="Kinase-like_dom_sf"/>
</dbReference>
<keyword evidence="2" id="KW-1185">Reference proteome</keyword>
<dbReference type="SUPFAM" id="SSF56112">
    <property type="entry name" value="Protein kinase-like (PK-like)"/>
    <property type="match status" value="1"/>
</dbReference>
<dbReference type="RefSeq" id="WP_126548360.1">
    <property type="nucleotide sequence ID" value="NZ_BIFS01000001.1"/>
</dbReference>
<evidence type="ECO:0008006" key="3">
    <source>
        <dbReference type="Google" id="ProtNLM"/>
    </source>
</evidence>
<accession>A0A402ABJ7</accession>
<evidence type="ECO:0000313" key="2">
    <source>
        <dbReference type="Proteomes" id="UP000287188"/>
    </source>
</evidence>
<sequence length="337" mass="38483">MEEQGIVEEYYHAELLHKAGYNIVRPLRTLHQKGQQMVIYPVIHAPVMFDLMRAVETGDTSQADIEVLAAAERRECERLLRIYSETLTASTAEEHAHAPIHQLFWHRLTGGRLASFYQDKWVPFPAQPGAEEERQGISFADLLHCQWTINGEEVGEYGQTLAQLIERAQEVLQPDQAALTVIGHGDAHFGNVFLEQQTNYQYFDPAFAGRHAPLLDIVKPYFHNVFATWMYFPQEVEQELSLSVQVQDGRIIVEHNYALTPVRQAILDSKRNYLLPPLLELLRERQALPDNWEEVMRLALLCCPLLTVDLLDVSKRSAAICWLGLSQVMQMGNLALL</sequence>
<evidence type="ECO:0000313" key="1">
    <source>
        <dbReference type="EMBL" id="GCE16466.1"/>
    </source>
</evidence>
<dbReference type="Proteomes" id="UP000287188">
    <property type="component" value="Unassembled WGS sequence"/>
</dbReference>
<dbReference type="AlphaFoldDB" id="A0A402ABJ7"/>
<dbReference type="OrthoDB" id="2474611at2"/>
<proteinExistence type="predicted"/>
<comment type="caution">
    <text evidence="1">The sequence shown here is derived from an EMBL/GenBank/DDBJ whole genome shotgun (WGS) entry which is preliminary data.</text>
</comment>
<dbReference type="EMBL" id="BIFS01000001">
    <property type="protein sequence ID" value="GCE16466.1"/>
    <property type="molecule type" value="Genomic_DNA"/>
</dbReference>
<reference evidence="2" key="1">
    <citation type="submission" date="2018-12" db="EMBL/GenBank/DDBJ databases">
        <title>Tengunoibacter tsumagoiensis gen. nov., sp. nov., Dictyobacter kobayashii sp. nov., D. alpinus sp. nov., and D. joshuensis sp. nov. and description of Dictyobacteraceae fam. nov. within the order Ktedonobacterales isolated from Tengu-no-mugimeshi.</title>
        <authorList>
            <person name="Wang C.M."/>
            <person name="Zheng Y."/>
            <person name="Sakai Y."/>
            <person name="Toyoda A."/>
            <person name="Minakuchi Y."/>
            <person name="Abe K."/>
            <person name="Yokota A."/>
            <person name="Yabe S."/>
        </authorList>
    </citation>
    <scope>NUCLEOTIDE SEQUENCE [LARGE SCALE GENOMIC DNA]</scope>
    <source>
        <strain evidence="2">Uno11</strain>
    </source>
</reference>
<organism evidence="1 2">
    <name type="scientific">Dictyobacter kobayashii</name>
    <dbReference type="NCBI Taxonomy" id="2014872"/>
    <lineage>
        <taxon>Bacteria</taxon>
        <taxon>Bacillati</taxon>
        <taxon>Chloroflexota</taxon>
        <taxon>Ktedonobacteria</taxon>
        <taxon>Ktedonobacterales</taxon>
        <taxon>Dictyobacteraceae</taxon>
        <taxon>Dictyobacter</taxon>
    </lineage>
</organism>
<gene>
    <name evidence="1" type="ORF">KDK_02660</name>
</gene>